<reference evidence="7" key="1">
    <citation type="submission" date="2017-09" db="EMBL/GenBank/DDBJ databases">
        <title>Depth-based differentiation of microbial function through sediment-hosted aquifers and enrichment of novel symbionts in the deep terrestrial subsurface.</title>
        <authorList>
            <person name="Probst A.J."/>
            <person name="Ladd B."/>
            <person name="Jarett J.K."/>
            <person name="Geller-Mcgrath D.E."/>
            <person name="Sieber C.M.K."/>
            <person name="Emerson J.B."/>
            <person name="Anantharaman K."/>
            <person name="Thomas B.C."/>
            <person name="Malmstrom R."/>
            <person name="Stieglmeier M."/>
            <person name="Klingl A."/>
            <person name="Woyke T."/>
            <person name="Ryan C.M."/>
            <person name="Banfield J.F."/>
        </authorList>
    </citation>
    <scope>NUCLEOTIDE SEQUENCE [LARGE SCALE GENOMIC DNA]</scope>
</reference>
<dbReference type="InterPro" id="IPR029751">
    <property type="entry name" value="Ribosomal_L25_dom"/>
</dbReference>
<dbReference type="CDD" id="cd00495">
    <property type="entry name" value="Ribosomal_L25_TL5_CTC"/>
    <property type="match status" value="1"/>
</dbReference>
<organism evidence="6 7">
    <name type="scientific">Candidatus Portnoybacteria bacterium CG10_big_fil_rev_8_21_14_0_10_36_7</name>
    <dbReference type="NCBI Taxonomy" id="1974812"/>
    <lineage>
        <taxon>Bacteria</taxon>
        <taxon>Candidatus Portnoyibacteriota</taxon>
    </lineage>
</organism>
<keyword evidence="4" id="KW-0687">Ribonucleoprotein</keyword>
<evidence type="ECO:0000313" key="6">
    <source>
        <dbReference type="EMBL" id="PJE58421.1"/>
    </source>
</evidence>
<dbReference type="PANTHER" id="PTHR33284">
    <property type="entry name" value="RIBOSOMAL PROTEIN L25/GLN-TRNA SYNTHETASE, ANTI-CODON-BINDING DOMAIN-CONTAINING PROTEIN"/>
    <property type="match status" value="1"/>
</dbReference>
<keyword evidence="1" id="KW-0699">rRNA-binding</keyword>
<dbReference type="GO" id="GO:0008097">
    <property type="term" value="F:5S rRNA binding"/>
    <property type="evidence" value="ECO:0007669"/>
    <property type="project" value="InterPro"/>
</dbReference>
<dbReference type="Pfam" id="PF01386">
    <property type="entry name" value="Ribosomal_L25p"/>
    <property type="match status" value="1"/>
</dbReference>
<dbReference type="InterPro" id="IPR020056">
    <property type="entry name" value="Rbsml_bL25/Gln-tRNA_synth_N"/>
</dbReference>
<evidence type="ECO:0000256" key="1">
    <source>
        <dbReference type="ARBA" id="ARBA00022730"/>
    </source>
</evidence>
<name>A0A2M8KER5_9BACT</name>
<gene>
    <name evidence="6" type="ORF">COU81_00695</name>
</gene>
<evidence type="ECO:0000256" key="2">
    <source>
        <dbReference type="ARBA" id="ARBA00022884"/>
    </source>
</evidence>
<dbReference type="Gene3D" id="2.40.240.10">
    <property type="entry name" value="Ribosomal Protein L25, Chain P"/>
    <property type="match status" value="1"/>
</dbReference>
<comment type="caution">
    <text evidence="6">The sequence shown here is derived from an EMBL/GenBank/DDBJ whole genome shotgun (WGS) entry which is preliminary data.</text>
</comment>
<dbReference type="NCBIfam" id="TIGR00731">
    <property type="entry name" value="bL25_bact_ctc"/>
    <property type="match status" value="1"/>
</dbReference>
<dbReference type="AlphaFoldDB" id="A0A2M8KER5"/>
<dbReference type="PANTHER" id="PTHR33284:SF1">
    <property type="entry name" value="RIBOSOMAL PROTEIN L25_GLN-TRNA SYNTHETASE, ANTI-CODON-BINDING DOMAIN-CONTAINING PROTEIN"/>
    <property type="match status" value="1"/>
</dbReference>
<proteinExistence type="predicted"/>
<keyword evidence="2" id="KW-0694">RNA-binding</keyword>
<dbReference type="EMBL" id="PFDW01000015">
    <property type="protein sequence ID" value="PJE58421.1"/>
    <property type="molecule type" value="Genomic_DNA"/>
</dbReference>
<feature type="domain" description="Large ribosomal subunit protein bL25 L25" evidence="5">
    <location>
        <begin position="5"/>
        <end position="90"/>
    </location>
</feature>
<evidence type="ECO:0000256" key="4">
    <source>
        <dbReference type="ARBA" id="ARBA00023274"/>
    </source>
</evidence>
<keyword evidence="3 6" id="KW-0689">Ribosomal protein</keyword>
<dbReference type="InterPro" id="IPR037121">
    <property type="entry name" value="Ribosomal_bL25_C"/>
</dbReference>
<dbReference type="GO" id="GO:0006412">
    <property type="term" value="P:translation"/>
    <property type="evidence" value="ECO:0007669"/>
    <property type="project" value="InterPro"/>
</dbReference>
<dbReference type="InterPro" id="IPR020930">
    <property type="entry name" value="Ribosomal_uL5_bac-type"/>
</dbReference>
<dbReference type="Proteomes" id="UP000231450">
    <property type="component" value="Unassembled WGS sequence"/>
</dbReference>
<feature type="non-terminal residue" evidence="6">
    <location>
        <position position="128"/>
    </location>
</feature>
<dbReference type="GO" id="GO:0022625">
    <property type="term" value="C:cytosolic large ribosomal subunit"/>
    <property type="evidence" value="ECO:0007669"/>
    <property type="project" value="TreeGrafter"/>
</dbReference>
<dbReference type="InterPro" id="IPR001021">
    <property type="entry name" value="Ribosomal_bL25_long"/>
</dbReference>
<dbReference type="SUPFAM" id="SSF50715">
    <property type="entry name" value="Ribosomal protein L25-like"/>
    <property type="match status" value="1"/>
</dbReference>
<accession>A0A2M8KER5</accession>
<evidence type="ECO:0000259" key="5">
    <source>
        <dbReference type="Pfam" id="PF01386"/>
    </source>
</evidence>
<evidence type="ECO:0000313" key="7">
    <source>
        <dbReference type="Proteomes" id="UP000231450"/>
    </source>
</evidence>
<sequence>MSTELKAKNRDLNSKLNALRRDGFVPAILYGHDVKNAPLSVSAKEFEEVLKQAGESTLVDLTIEDKKPVKILIHDVTRDPVSSDPIHIDFYQVNMKEKIKTQIALVFVGESLAVKEMGGVLVKNAHEV</sequence>
<dbReference type="GO" id="GO:0003735">
    <property type="term" value="F:structural constituent of ribosome"/>
    <property type="evidence" value="ECO:0007669"/>
    <property type="project" value="InterPro"/>
</dbReference>
<evidence type="ECO:0000256" key="3">
    <source>
        <dbReference type="ARBA" id="ARBA00022980"/>
    </source>
</evidence>
<dbReference type="InterPro" id="IPR011035">
    <property type="entry name" value="Ribosomal_bL25/Gln-tRNA_synth"/>
</dbReference>
<dbReference type="Gene3D" id="2.170.120.20">
    <property type="entry name" value="Ribosomal protein L25, beta domain"/>
    <property type="match status" value="1"/>
</dbReference>
<protein>
    <submittedName>
        <fullName evidence="6">50S ribosomal protein L25</fullName>
    </submittedName>
</protein>